<dbReference type="RefSeq" id="WP_063180935.1">
    <property type="nucleotide sequence ID" value="NZ_LQNT01000009.1"/>
</dbReference>
<dbReference type="OrthoDB" id="1632997at2"/>
<evidence type="ECO:0000313" key="3">
    <source>
        <dbReference type="Proteomes" id="UP000076490"/>
    </source>
</evidence>
<evidence type="ECO:0000313" key="2">
    <source>
        <dbReference type="EMBL" id="KZE38920.1"/>
    </source>
</evidence>
<feature type="domain" description="DUF2357" evidence="1">
    <location>
        <begin position="105"/>
        <end position="311"/>
    </location>
</feature>
<accession>A0A161STF4</accession>
<organism evidence="2 3">
    <name type="scientific">Bhargavaea cecembensis</name>
    <dbReference type="NCBI Taxonomy" id="394098"/>
    <lineage>
        <taxon>Bacteria</taxon>
        <taxon>Bacillati</taxon>
        <taxon>Bacillota</taxon>
        <taxon>Bacilli</taxon>
        <taxon>Bacillales</taxon>
        <taxon>Caryophanaceae</taxon>
        <taxon>Bhargavaea</taxon>
    </lineage>
</organism>
<dbReference type="InterPro" id="IPR018633">
    <property type="entry name" value="DUF2357"/>
</dbReference>
<name>A0A161STF4_9BACL</name>
<dbReference type="Pfam" id="PF09823">
    <property type="entry name" value="DUF2357"/>
    <property type="match status" value="1"/>
</dbReference>
<proteinExistence type="predicted"/>
<gene>
    <name evidence="2" type="ORF">AV656_08445</name>
</gene>
<dbReference type="AlphaFoldDB" id="A0A161STF4"/>
<comment type="caution">
    <text evidence="2">The sequence shown here is derived from an EMBL/GenBank/DDBJ whole genome shotgun (WGS) entry which is preliminary data.</text>
</comment>
<dbReference type="Proteomes" id="UP000076490">
    <property type="component" value="Unassembled WGS sequence"/>
</dbReference>
<reference evidence="2 3" key="1">
    <citation type="submission" date="2016-01" db="EMBL/GenBank/DDBJ databases">
        <title>Whole genome sequencing of Bhargavaea cecembensis T14.</title>
        <authorList>
            <person name="Hong K.W."/>
        </authorList>
    </citation>
    <scope>NUCLEOTIDE SEQUENCE [LARGE SCALE GENOMIC DNA]</scope>
    <source>
        <strain evidence="2 3">T14</strain>
    </source>
</reference>
<dbReference type="Pfam" id="PF04411">
    <property type="entry name" value="PDDEXK_7"/>
    <property type="match status" value="1"/>
</dbReference>
<dbReference type="EMBL" id="LQNT01000009">
    <property type="protein sequence ID" value="KZE38920.1"/>
    <property type="molecule type" value="Genomic_DNA"/>
</dbReference>
<evidence type="ECO:0000259" key="1">
    <source>
        <dbReference type="Pfam" id="PF09823"/>
    </source>
</evidence>
<protein>
    <recommendedName>
        <fullName evidence="1">DUF2357 domain-containing protein</fullName>
    </recommendedName>
</protein>
<sequence length="579" mass="67022">MATHFNVRFVERYGTAEHIVECDHFRKSGEEGYLTEERLLTENTVLEIEFQASPGTKLYFDGLDQMERAYVEEDGDGLYLRPRDTPYVLYNPNIRNNSPYPFIPGTYFLKVVTPENEEFEARTRVTTKRVTEDQHGLMIDEIEDAVRGLSRHALRKRSIYSVAALDIFGPGRIDEYSVILSNKEKIISGLSFIRKTRRYSVVKRHPVIPRAKAKKIDAKSVKYLMMHPEQQSTIQAPVSHLTYDVPENRWVKGIAQLLLRYVNEMAACFLTPYNPNYDRVRAKELRQELAVIEGHLTDFLHDRWMADVQATTSGQIPMALFQIGPFRVFLQIYHHLKKGGRPDVSRPRLQFHHKRSDLLYEIWGYMKVVGFLRDEGYGVVKNWFRTDGSTLDDTIVHDREASDYVELVKDDTLIRVFYDDQLPRRKRDLNPLKTLQTMTKNRPDCRLDVWKTGKFLGTLILDFKYRRKDYLWSEARLEKGTPLAVMTQLEAYAQSMQTDTEQLNGHADTLINARPVTEVWAVYPVKGEHPGKTKKVEDYDIHLVELSPGSDHGYFGEKLMTAIGKILEREASPHGGIGE</sequence>
<dbReference type="InterPro" id="IPR007505">
    <property type="entry name" value="PDDEXK_7"/>
</dbReference>